<comment type="similarity">
    <text evidence="1">Belongs to the synaptobrevin family.</text>
</comment>
<keyword evidence="3" id="KW-0472">Membrane</keyword>
<sequence length="184" mass="20913">MKLLAIFVLHKEDDRKVRILQSEFNLEGIGYFQQRIVRESLVFSARTVIERTALGTRRSVEAYQNVNGKKNENTSVRPDDLASVIVHASVSPDGLASVIASDSEYPQRVSHTLLSQVMNDFTNTYPFTTWVQMEEQTGKLASLSESLRIYQNPHKADPLMALQKDLDDTTDIVINTLVNLKWSW</sequence>
<evidence type="ECO:0000256" key="5">
    <source>
        <dbReference type="ARBA" id="ARBA00023288"/>
    </source>
</evidence>
<dbReference type="GO" id="GO:0005484">
    <property type="term" value="F:SNAP receptor activity"/>
    <property type="evidence" value="ECO:0007669"/>
    <property type="project" value="TreeGrafter"/>
</dbReference>
<dbReference type="Proteomes" id="UP000663824">
    <property type="component" value="Unassembled WGS sequence"/>
</dbReference>
<evidence type="ECO:0000256" key="1">
    <source>
        <dbReference type="ARBA" id="ARBA00008025"/>
    </source>
</evidence>
<dbReference type="Pfam" id="PF13774">
    <property type="entry name" value="Longin"/>
    <property type="match status" value="1"/>
</dbReference>
<name>A0A816YSQ8_9BILA</name>
<dbReference type="InterPro" id="IPR011012">
    <property type="entry name" value="Longin-like_dom_sf"/>
</dbReference>
<keyword evidence="6" id="KW-0636">Prenylation</keyword>
<evidence type="ECO:0000256" key="6">
    <source>
        <dbReference type="ARBA" id="ARBA00023289"/>
    </source>
</evidence>
<dbReference type="PANTHER" id="PTHR45806:SF1">
    <property type="entry name" value="SYNAPTOBREVIN HOMOLOG YKT6"/>
    <property type="match status" value="1"/>
</dbReference>
<dbReference type="SUPFAM" id="SSF64356">
    <property type="entry name" value="SNARE-like"/>
    <property type="match status" value="1"/>
</dbReference>
<dbReference type="SMART" id="SM01270">
    <property type="entry name" value="Longin"/>
    <property type="match status" value="1"/>
</dbReference>
<dbReference type="PROSITE" id="PS50859">
    <property type="entry name" value="LONGIN"/>
    <property type="match status" value="1"/>
</dbReference>
<proteinExistence type="inferred from homology"/>
<comment type="caution">
    <text evidence="9">The sequence shown here is derived from an EMBL/GenBank/DDBJ whole genome shotgun (WGS) entry which is preliminary data.</text>
</comment>
<dbReference type="GO" id="GO:0005794">
    <property type="term" value="C:Golgi apparatus"/>
    <property type="evidence" value="ECO:0007669"/>
    <property type="project" value="TreeGrafter"/>
</dbReference>
<evidence type="ECO:0000256" key="3">
    <source>
        <dbReference type="ARBA" id="ARBA00023136"/>
    </source>
</evidence>
<evidence type="ECO:0000313" key="11">
    <source>
        <dbReference type="Proteomes" id="UP000663824"/>
    </source>
</evidence>
<keyword evidence="2" id="KW-0488">Methylation</keyword>
<dbReference type="AlphaFoldDB" id="A0A816YSQ8"/>
<protein>
    <recommendedName>
        <fullName evidence="8">Longin domain-containing protein</fullName>
    </recommendedName>
</protein>
<dbReference type="InterPro" id="IPR010908">
    <property type="entry name" value="Longin_dom"/>
</dbReference>
<evidence type="ECO:0000313" key="10">
    <source>
        <dbReference type="EMBL" id="CAF3811307.1"/>
    </source>
</evidence>
<feature type="domain" description="Longin" evidence="8">
    <location>
        <begin position="85"/>
        <end position="125"/>
    </location>
</feature>
<dbReference type="Proteomes" id="UP000676336">
    <property type="component" value="Unassembled WGS sequence"/>
</dbReference>
<organism evidence="9 11">
    <name type="scientific">Rotaria magnacalcarata</name>
    <dbReference type="NCBI Taxonomy" id="392030"/>
    <lineage>
        <taxon>Eukaryota</taxon>
        <taxon>Metazoa</taxon>
        <taxon>Spiralia</taxon>
        <taxon>Gnathifera</taxon>
        <taxon>Rotifera</taxon>
        <taxon>Eurotatoria</taxon>
        <taxon>Bdelloidea</taxon>
        <taxon>Philodinida</taxon>
        <taxon>Philodinidae</taxon>
        <taxon>Rotaria</taxon>
    </lineage>
</organism>
<accession>A0A816YSQ8</accession>
<dbReference type="EMBL" id="CAJOBI010000283">
    <property type="protein sequence ID" value="CAF3811307.1"/>
    <property type="molecule type" value="Genomic_DNA"/>
</dbReference>
<dbReference type="PANTHER" id="PTHR45806">
    <property type="entry name" value="SYNAPTOBREVIN HOMOLOG YKT6"/>
    <property type="match status" value="1"/>
</dbReference>
<dbReference type="GO" id="GO:0006888">
    <property type="term" value="P:endoplasmic reticulum to Golgi vesicle-mediated transport"/>
    <property type="evidence" value="ECO:0007669"/>
    <property type="project" value="TreeGrafter"/>
</dbReference>
<keyword evidence="5" id="KW-0449">Lipoprotein</keyword>
<evidence type="ECO:0000256" key="2">
    <source>
        <dbReference type="ARBA" id="ARBA00022481"/>
    </source>
</evidence>
<dbReference type="CDD" id="cd14824">
    <property type="entry name" value="Longin"/>
    <property type="match status" value="1"/>
</dbReference>
<dbReference type="Gene3D" id="3.30.450.50">
    <property type="entry name" value="Longin domain"/>
    <property type="match status" value="1"/>
</dbReference>
<evidence type="ECO:0000313" key="9">
    <source>
        <dbReference type="EMBL" id="CAF2163324.1"/>
    </source>
</evidence>
<evidence type="ECO:0000256" key="7">
    <source>
        <dbReference type="ARBA" id="ARBA00046278"/>
    </source>
</evidence>
<dbReference type="EMBL" id="CAJNRE010018289">
    <property type="protein sequence ID" value="CAF2163324.1"/>
    <property type="molecule type" value="Genomic_DNA"/>
</dbReference>
<keyword evidence="4" id="KW-0564">Palmitate</keyword>
<evidence type="ECO:0000259" key="8">
    <source>
        <dbReference type="PROSITE" id="PS50859"/>
    </source>
</evidence>
<reference evidence="9" key="1">
    <citation type="submission" date="2021-02" db="EMBL/GenBank/DDBJ databases">
        <authorList>
            <person name="Nowell W R."/>
        </authorList>
    </citation>
    <scope>NUCLEOTIDE SEQUENCE</scope>
</reference>
<gene>
    <name evidence="9" type="ORF">MBJ925_LOCUS33307</name>
    <name evidence="10" type="ORF">SMN809_LOCUS1742</name>
</gene>
<comment type="subcellular location">
    <subcellularLocation>
        <location evidence="7">Endomembrane system</location>
        <topology evidence="7">Lipid-anchor</topology>
        <orientation evidence="7">Cytoplasmic side</orientation>
    </subcellularLocation>
</comment>
<evidence type="ECO:0000256" key="4">
    <source>
        <dbReference type="ARBA" id="ARBA00023139"/>
    </source>
</evidence>